<keyword evidence="3" id="KW-1185">Reference proteome</keyword>
<feature type="region of interest" description="Disordered" evidence="1">
    <location>
        <begin position="1"/>
        <end position="49"/>
    </location>
</feature>
<comment type="caution">
    <text evidence="2">The sequence shown here is derived from an EMBL/GenBank/DDBJ whole genome shotgun (WGS) entry which is preliminary data.</text>
</comment>
<dbReference type="AlphaFoldDB" id="A0A4Y2U3Q4"/>
<protein>
    <submittedName>
        <fullName evidence="2">Uncharacterized protein</fullName>
    </submittedName>
</protein>
<accession>A0A4Y2U3Q4</accession>
<gene>
    <name evidence="2" type="ORF">AVEN_47369_1</name>
</gene>
<sequence>MEWSADELPALKSQTSSANSNLGPHSEASGKTIFLPRLGPRSEASGKTIFLPRLGPRVEARNESRNPPCGGREVLVGGILDFETCLQNKLWNIRECFA</sequence>
<proteinExistence type="predicted"/>
<evidence type="ECO:0000313" key="3">
    <source>
        <dbReference type="Proteomes" id="UP000499080"/>
    </source>
</evidence>
<name>A0A4Y2U3Q4_ARAVE</name>
<organism evidence="2 3">
    <name type="scientific">Araneus ventricosus</name>
    <name type="common">Orbweaver spider</name>
    <name type="synonym">Epeira ventricosa</name>
    <dbReference type="NCBI Taxonomy" id="182803"/>
    <lineage>
        <taxon>Eukaryota</taxon>
        <taxon>Metazoa</taxon>
        <taxon>Ecdysozoa</taxon>
        <taxon>Arthropoda</taxon>
        <taxon>Chelicerata</taxon>
        <taxon>Arachnida</taxon>
        <taxon>Araneae</taxon>
        <taxon>Araneomorphae</taxon>
        <taxon>Entelegynae</taxon>
        <taxon>Araneoidea</taxon>
        <taxon>Araneidae</taxon>
        <taxon>Araneus</taxon>
    </lineage>
</organism>
<feature type="compositionally biased region" description="Polar residues" evidence="1">
    <location>
        <begin position="12"/>
        <end position="23"/>
    </location>
</feature>
<dbReference type="Proteomes" id="UP000499080">
    <property type="component" value="Unassembled WGS sequence"/>
</dbReference>
<evidence type="ECO:0000256" key="1">
    <source>
        <dbReference type="SAM" id="MobiDB-lite"/>
    </source>
</evidence>
<reference evidence="2 3" key="1">
    <citation type="journal article" date="2019" name="Sci. Rep.">
        <title>Orb-weaving spider Araneus ventricosus genome elucidates the spidroin gene catalogue.</title>
        <authorList>
            <person name="Kono N."/>
            <person name="Nakamura H."/>
            <person name="Ohtoshi R."/>
            <person name="Moran D.A.P."/>
            <person name="Shinohara A."/>
            <person name="Yoshida Y."/>
            <person name="Fujiwara M."/>
            <person name="Mori M."/>
            <person name="Tomita M."/>
            <person name="Arakawa K."/>
        </authorList>
    </citation>
    <scope>NUCLEOTIDE SEQUENCE [LARGE SCALE GENOMIC DNA]</scope>
</reference>
<dbReference type="EMBL" id="BGPR01033355">
    <property type="protein sequence ID" value="GBO07242.1"/>
    <property type="molecule type" value="Genomic_DNA"/>
</dbReference>
<evidence type="ECO:0000313" key="2">
    <source>
        <dbReference type="EMBL" id="GBO07242.1"/>
    </source>
</evidence>